<dbReference type="AlphaFoldDB" id="A0AAE3FS14"/>
<organism evidence="7 8">
    <name type="scientific">Natranaeroarchaeum aerophilus</name>
    <dbReference type="NCBI Taxonomy" id="2917711"/>
    <lineage>
        <taxon>Archaea</taxon>
        <taxon>Methanobacteriati</taxon>
        <taxon>Methanobacteriota</taxon>
        <taxon>Stenosarchaea group</taxon>
        <taxon>Halobacteria</taxon>
        <taxon>Halobacteriales</taxon>
        <taxon>Natronoarchaeaceae</taxon>
        <taxon>Natranaeroarchaeum</taxon>
    </lineage>
</organism>
<dbReference type="InterPro" id="IPR010196">
    <property type="entry name" value="OSB_synthase_MenC1"/>
</dbReference>
<dbReference type="Gene3D" id="3.30.390.10">
    <property type="entry name" value="Enolase-like, N-terminal domain"/>
    <property type="match status" value="1"/>
</dbReference>
<dbReference type="GO" id="GO:0009063">
    <property type="term" value="P:amino acid catabolic process"/>
    <property type="evidence" value="ECO:0007669"/>
    <property type="project" value="InterPro"/>
</dbReference>
<feature type="binding site" evidence="4">
    <location>
        <position position="214"/>
    </location>
    <ligand>
        <name>Mg(2+)</name>
        <dbReference type="ChEBI" id="CHEBI:18420"/>
    </ligand>
</feature>
<feature type="active site" description="Proton donor" evidence="4">
    <location>
        <position position="159"/>
    </location>
</feature>
<evidence type="ECO:0000256" key="3">
    <source>
        <dbReference type="ARBA" id="ARBA00023239"/>
    </source>
</evidence>
<keyword evidence="2 4" id="KW-0460">Magnesium</keyword>
<evidence type="ECO:0000256" key="2">
    <source>
        <dbReference type="ARBA" id="ARBA00022842"/>
    </source>
</evidence>
<proteinExistence type="inferred from homology"/>
<dbReference type="PANTHER" id="PTHR48073:SF2">
    <property type="entry name" value="O-SUCCINYLBENZOATE SYNTHASE"/>
    <property type="match status" value="1"/>
</dbReference>
<dbReference type="Pfam" id="PF13378">
    <property type="entry name" value="MR_MLE_C"/>
    <property type="match status" value="1"/>
</dbReference>
<dbReference type="Proteomes" id="UP001202674">
    <property type="component" value="Unassembled WGS sequence"/>
</dbReference>
<dbReference type="InterPro" id="IPR013342">
    <property type="entry name" value="Mandelate_racemase_C"/>
</dbReference>
<dbReference type="SUPFAM" id="SSF51604">
    <property type="entry name" value="Enolase C-terminal domain-like"/>
    <property type="match status" value="1"/>
</dbReference>
<dbReference type="GO" id="GO:0009234">
    <property type="term" value="P:menaquinone biosynthetic process"/>
    <property type="evidence" value="ECO:0007669"/>
    <property type="project" value="UniProtKB-UniRule"/>
</dbReference>
<accession>A0AAE3FS14</accession>
<dbReference type="NCBIfam" id="TIGR01927">
    <property type="entry name" value="menC_gam_Gplu"/>
    <property type="match status" value="1"/>
</dbReference>
<comment type="pathway">
    <text evidence="4">Quinol/quinone metabolism; 1,4-dihydroxy-2-naphthoate biosynthesis; 1,4-dihydroxy-2-naphthoate from chorismate: step 4/7.</text>
</comment>
<dbReference type="InterPro" id="IPR029017">
    <property type="entry name" value="Enolase-like_N"/>
</dbReference>
<evidence type="ECO:0000256" key="4">
    <source>
        <dbReference type="HAMAP-Rule" id="MF_00470"/>
    </source>
</evidence>
<dbReference type="Gene3D" id="3.20.20.120">
    <property type="entry name" value="Enolase-like C-terminal domain"/>
    <property type="match status" value="1"/>
</dbReference>
<comment type="pathway">
    <text evidence="4">Quinol/quinone metabolism; menaquinone biosynthesis.</text>
</comment>
<dbReference type="EC" id="4.2.1.113" evidence="4"/>
<reference evidence="7 8" key="1">
    <citation type="journal article" date="2022" name="Syst. Appl. Microbiol.">
        <title>Natronocalculus amylovorans gen. nov., sp. nov., and Natranaeroarchaeum aerophilus sp. nov., dominant culturable amylolytic natronoarchaea from hypersaline soda lakes in southwestern Siberia.</title>
        <authorList>
            <person name="Sorokin D.Y."/>
            <person name="Elcheninov A.G."/>
            <person name="Khizhniak T.V."/>
            <person name="Koenen M."/>
            <person name="Bale N.J."/>
            <person name="Damste J.S.S."/>
            <person name="Kublanov I.V."/>
        </authorList>
    </citation>
    <scope>NUCLEOTIDE SEQUENCE [LARGE SCALE GENOMIC DNA]</scope>
    <source>
        <strain evidence="7 8">AArc-St1-1</strain>
    </source>
</reference>
<protein>
    <recommendedName>
        <fullName evidence="4">o-succinylbenzoate synthase</fullName>
        <shortName evidence="4">OSB synthase</shortName>
        <shortName evidence="4">OSBS</shortName>
        <ecNumber evidence="4">4.2.1.113</ecNumber>
    </recommendedName>
    <alternativeName>
        <fullName evidence="4">4-(2'-carboxyphenyl)-4-oxybutyric acid synthase</fullName>
    </alternativeName>
    <alternativeName>
        <fullName evidence="4">o-succinylbenzoic acid synthase</fullName>
    </alternativeName>
</protein>
<feature type="domain" description="Mandelate racemase/muconate lactonizing enzyme C-terminal" evidence="6">
    <location>
        <begin position="138"/>
        <end position="235"/>
    </location>
</feature>
<evidence type="ECO:0000256" key="5">
    <source>
        <dbReference type="SAM" id="MobiDB-lite"/>
    </source>
</evidence>
<evidence type="ECO:0000259" key="6">
    <source>
        <dbReference type="SMART" id="SM00922"/>
    </source>
</evidence>
<keyword evidence="8" id="KW-1185">Reference proteome</keyword>
<dbReference type="GO" id="GO:0043748">
    <property type="term" value="F:O-succinylbenzoate synthase activity"/>
    <property type="evidence" value="ECO:0007669"/>
    <property type="project" value="UniProtKB-EC"/>
</dbReference>
<dbReference type="RefSeq" id="WP_250596960.1">
    <property type="nucleotide sequence ID" value="NZ_JAKRVY010000005.1"/>
</dbReference>
<dbReference type="SMART" id="SM00922">
    <property type="entry name" value="MR_MLE"/>
    <property type="match status" value="1"/>
</dbReference>
<name>A0AAE3FS14_9EURY</name>
<dbReference type="InterPro" id="IPR036849">
    <property type="entry name" value="Enolase-like_C_sf"/>
</dbReference>
<comment type="similarity">
    <text evidence="4">Belongs to the mandelate racemase/muconate lactonizing enzyme family. MenC type 1 subfamily.</text>
</comment>
<dbReference type="PANTHER" id="PTHR48073">
    <property type="entry name" value="O-SUCCINYLBENZOATE SYNTHASE-RELATED"/>
    <property type="match status" value="1"/>
</dbReference>
<dbReference type="InterPro" id="IPR018110">
    <property type="entry name" value="Mandel_Rmase/mucon_lact_enz_CS"/>
</dbReference>
<evidence type="ECO:0000313" key="8">
    <source>
        <dbReference type="Proteomes" id="UP001202674"/>
    </source>
</evidence>
<keyword evidence="1 4" id="KW-0479">Metal-binding</keyword>
<dbReference type="SFLD" id="SFLDG00180">
    <property type="entry name" value="muconate_cycloisomerase"/>
    <property type="match status" value="1"/>
</dbReference>
<feature type="region of interest" description="Disordered" evidence="5">
    <location>
        <begin position="333"/>
        <end position="358"/>
    </location>
</feature>
<dbReference type="SFLD" id="SFLDS00001">
    <property type="entry name" value="Enolase"/>
    <property type="match status" value="1"/>
</dbReference>
<feature type="binding site" evidence="4">
    <location>
        <position position="188"/>
    </location>
    <ligand>
        <name>Mg(2+)</name>
        <dbReference type="ChEBI" id="CHEBI:18420"/>
    </ligand>
</feature>
<keyword evidence="4" id="KW-0474">Menaquinone biosynthesis</keyword>
<dbReference type="GO" id="GO:0000287">
    <property type="term" value="F:magnesium ion binding"/>
    <property type="evidence" value="ECO:0007669"/>
    <property type="project" value="UniProtKB-UniRule"/>
</dbReference>
<dbReference type="HAMAP" id="MF_00470">
    <property type="entry name" value="MenC_1"/>
    <property type="match status" value="1"/>
</dbReference>
<comment type="caution">
    <text evidence="7">The sequence shown here is derived from an EMBL/GenBank/DDBJ whole genome shotgun (WGS) entry which is preliminary data.</text>
</comment>
<dbReference type="PROSITE" id="PS00909">
    <property type="entry name" value="MR_MLE_2"/>
    <property type="match status" value="1"/>
</dbReference>
<feature type="binding site" evidence="4">
    <location>
        <position position="239"/>
    </location>
    <ligand>
        <name>Mg(2+)</name>
        <dbReference type="ChEBI" id="CHEBI:18420"/>
    </ligand>
</feature>
<dbReference type="CDD" id="cd03320">
    <property type="entry name" value="OSBS"/>
    <property type="match status" value="1"/>
</dbReference>
<comment type="catalytic activity">
    <reaction evidence="4">
        <text>(1R,6R)-6-hydroxy-2-succinyl-cyclohexa-2,4-diene-1-carboxylate = 2-succinylbenzoate + H2O</text>
        <dbReference type="Rhea" id="RHEA:10196"/>
        <dbReference type="ChEBI" id="CHEBI:15377"/>
        <dbReference type="ChEBI" id="CHEBI:18325"/>
        <dbReference type="ChEBI" id="CHEBI:58689"/>
        <dbReference type="EC" id="4.2.1.113"/>
    </reaction>
</comment>
<evidence type="ECO:0000313" key="7">
    <source>
        <dbReference type="EMBL" id="MCL9814116.1"/>
    </source>
</evidence>
<keyword evidence="3 4" id="KW-0456">Lyase</keyword>
<sequence length="358" mass="37536">MRAESTEFDLPLSSPLSTAAGTIERREGVALRIESDGDAGVDTGSAVGVGEATPLPVWTESLAECRDGLFDALERLNDDDPAGALAAVEGQPAARHAVSSALADLRATESNEPLYRWLGSVGRTTRVPVNATIGDDDAEDAAAAAREALTEGFTTIKLKVGNRSIGEDVERVEAVREAVGPNVALRVDANGAWGREQARHALTLLSGTMLDYVEQPIDTEDLTGHAELRRVTGVDIALDESLASHSFEEIREEDAADALVLKPMALGGLDRARRIARDARREGVRPVVTTTIDAVVARTGAVHLAASLPGIDACGLATGGMLAEDLATDPAPIEDGNAMVPRDAGVGTRGPWERGDGR</sequence>
<comment type="cofactor">
    <cofactor evidence="4">
        <name>a divalent metal cation</name>
        <dbReference type="ChEBI" id="CHEBI:60240"/>
    </cofactor>
</comment>
<dbReference type="SFLD" id="SFLDF00009">
    <property type="entry name" value="o-succinylbenzoate_synthase"/>
    <property type="match status" value="1"/>
</dbReference>
<dbReference type="SUPFAM" id="SSF54826">
    <property type="entry name" value="Enolase N-terminal domain-like"/>
    <property type="match status" value="1"/>
</dbReference>
<dbReference type="EMBL" id="JAKRVY010000005">
    <property type="protein sequence ID" value="MCL9814116.1"/>
    <property type="molecule type" value="Genomic_DNA"/>
</dbReference>
<evidence type="ECO:0000256" key="1">
    <source>
        <dbReference type="ARBA" id="ARBA00022723"/>
    </source>
</evidence>
<comment type="function">
    <text evidence="4">Converts 2-succinyl-6-hydroxy-2,4-cyclohexadiene-1-carboxylate (SHCHC) to 2-succinylbenzoate (OSB).</text>
</comment>
<gene>
    <name evidence="4 7" type="primary">menC</name>
    <name evidence="7" type="ORF">AArcSt11_10675</name>
</gene>
<feature type="active site" description="Proton acceptor" evidence="4">
    <location>
        <position position="262"/>
    </location>
</feature>
<dbReference type="InterPro" id="IPR029065">
    <property type="entry name" value="Enolase_C-like"/>
</dbReference>